<dbReference type="RefSeq" id="WP_011396070.1">
    <property type="nucleotide sequence ID" value="NC_007645.1"/>
</dbReference>
<dbReference type="PANTHER" id="PTHR46361:SF3">
    <property type="entry name" value="ELECTRON CARRIER_ PROTEIN DISULFIDE OXIDOREDUCTASE"/>
    <property type="match status" value="1"/>
</dbReference>
<dbReference type="InterPro" id="IPR006869">
    <property type="entry name" value="DUF547"/>
</dbReference>
<name>Q2SK24_HAHCH</name>
<dbReference type="KEGG" id="hch:HCH_02172"/>
<organism evidence="2 3">
    <name type="scientific">Hahella chejuensis (strain KCTC 2396)</name>
    <dbReference type="NCBI Taxonomy" id="349521"/>
    <lineage>
        <taxon>Bacteria</taxon>
        <taxon>Pseudomonadati</taxon>
        <taxon>Pseudomonadota</taxon>
        <taxon>Gammaproteobacteria</taxon>
        <taxon>Oceanospirillales</taxon>
        <taxon>Hahellaceae</taxon>
        <taxon>Hahella</taxon>
    </lineage>
</organism>
<dbReference type="Proteomes" id="UP000000238">
    <property type="component" value="Chromosome"/>
</dbReference>
<dbReference type="PANTHER" id="PTHR46361">
    <property type="entry name" value="ELECTRON CARRIER/ PROTEIN DISULFIDE OXIDOREDUCTASE"/>
    <property type="match status" value="1"/>
</dbReference>
<dbReference type="Pfam" id="PF04784">
    <property type="entry name" value="DUF547"/>
    <property type="match status" value="1"/>
</dbReference>
<dbReference type="HOGENOM" id="CLU_054137_1_1_6"/>
<dbReference type="EMBL" id="CP000155">
    <property type="protein sequence ID" value="ABC29000.1"/>
    <property type="molecule type" value="Genomic_DNA"/>
</dbReference>
<evidence type="ECO:0000313" key="2">
    <source>
        <dbReference type="EMBL" id="ABC29000.1"/>
    </source>
</evidence>
<gene>
    <name evidence="2" type="ordered locus">HCH_02172</name>
</gene>
<evidence type="ECO:0000259" key="1">
    <source>
        <dbReference type="Pfam" id="PF04784"/>
    </source>
</evidence>
<proteinExistence type="predicted"/>
<dbReference type="STRING" id="349521.HCH_02172"/>
<reference evidence="2 3" key="1">
    <citation type="journal article" date="2005" name="Nucleic Acids Res.">
        <title>Genomic blueprint of Hahella chejuensis, a marine microbe producing an algicidal agent.</title>
        <authorList>
            <person name="Jeong H."/>
            <person name="Yim J.H."/>
            <person name="Lee C."/>
            <person name="Choi S.-H."/>
            <person name="Park Y.K."/>
            <person name="Yoon S.H."/>
            <person name="Hur C.-G."/>
            <person name="Kang H.-Y."/>
            <person name="Kim D."/>
            <person name="Lee H.H."/>
            <person name="Park K.H."/>
            <person name="Park S.-H."/>
            <person name="Park H.-S."/>
            <person name="Lee H.K."/>
            <person name="Oh T.K."/>
            <person name="Kim J.F."/>
        </authorList>
    </citation>
    <scope>NUCLEOTIDE SEQUENCE [LARGE SCALE GENOMIC DNA]</scope>
    <source>
        <strain evidence="2 3">KCTC 2396</strain>
    </source>
</reference>
<protein>
    <recommendedName>
        <fullName evidence="1">DUF547 domain-containing protein</fullName>
    </recommendedName>
</protein>
<dbReference type="AlphaFoldDB" id="Q2SK24"/>
<sequence length="270" mass="31278">MSVRLFLILIVMGWLSGEAIAAPKAEYWSLWDKANERNPALLDHSTWTRLLQTHLSDEGDGFARLAYGRFTAEEKRQLDNYIASLTAVDPREYSRNTQMAYWLNLYNALTVQLVLQHYPVDSIKDIGGGWFRFGPWNDTITHVQGQALTLNDIEHRILRPIWKDKRIHYAVNCASLGCPNLYPEAFDSNRLEEQLNNAAQNFIRHPKGVAFIKDGLRLSSIYDWYQSDFGSRQELLDHLTKYSAEPEKSRLENYKGGIEYAYDWKLNDAQ</sequence>
<accession>Q2SK24</accession>
<dbReference type="eggNOG" id="COG0398">
    <property type="taxonomic scope" value="Bacteria"/>
</dbReference>
<dbReference type="OrthoDB" id="526867at2"/>
<evidence type="ECO:0000313" key="3">
    <source>
        <dbReference type="Proteomes" id="UP000000238"/>
    </source>
</evidence>
<keyword evidence="3" id="KW-1185">Reference proteome</keyword>
<feature type="domain" description="DUF547" evidence="1">
    <location>
        <begin position="91"/>
        <end position="203"/>
    </location>
</feature>